<proteinExistence type="predicted"/>
<dbReference type="EMBL" id="JAVREY010000002">
    <property type="protein sequence ID" value="MDT0461813.1"/>
    <property type="molecule type" value="Genomic_DNA"/>
</dbReference>
<gene>
    <name evidence="1" type="ORF">RM764_02135</name>
</gene>
<evidence type="ECO:0008006" key="3">
    <source>
        <dbReference type="Google" id="ProtNLM"/>
    </source>
</evidence>
<name>A0ABU2TLJ6_9ACTN</name>
<dbReference type="RefSeq" id="WP_311691202.1">
    <property type="nucleotide sequence ID" value="NZ_JAVREY010000002.1"/>
</dbReference>
<organism evidence="1 2">
    <name type="scientific">Streptomyces gibsoniae</name>
    <dbReference type="NCBI Taxonomy" id="3075529"/>
    <lineage>
        <taxon>Bacteria</taxon>
        <taxon>Bacillati</taxon>
        <taxon>Actinomycetota</taxon>
        <taxon>Actinomycetes</taxon>
        <taxon>Kitasatosporales</taxon>
        <taxon>Streptomycetaceae</taxon>
        <taxon>Streptomyces</taxon>
    </lineage>
</organism>
<protein>
    <recommendedName>
        <fullName evidence="3">Lipoprotein</fullName>
    </recommendedName>
</protein>
<sequence>MFRTHGFTIATRATVTAATMGLLFSPVLGGASSAKTGGDQSPQQLAAQAQGALRKATSVRLHYQDRSPAAANSITLPTAMDLALDRQGNCAGTLTLGTHGGMVQIVKRGTEVWLKPNAAFWTSELPGERGATAAKTFKNHYIHGSTSDMVFSGVVNACNLQDLQSAATATPPATLKEGLATMVNGTRVVPLSFEVNGLTSTLYVTTGKPHVLFRASQKGPGTDLTLTFTDYNKPVPAKVPPASASLDVSKLQSLLGTASPGPA</sequence>
<keyword evidence="2" id="KW-1185">Reference proteome</keyword>
<reference evidence="2" key="1">
    <citation type="submission" date="2023-07" db="EMBL/GenBank/DDBJ databases">
        <title>30 novel species of actinomycetes from the DSMZ collection.</title>
        <authorList>
            <person name="Nouioui I."/>
        </authorList>
    </citation>
    <scope>NUCLEOTIDE SEQUENCE [LARGE SCALE GENOMIC DNA]</scope>
    <source>
        <strain evidence="2">DSM 41699</strain>
    </source>
</reference>
<accession>A0ABU2TLJ6</accession>
<comment type="caution">
    <text evidence="1">The sequence shown here is derived from an EMBL/GenBank/DDBJ whole genome shotgun (WGS) entry which is preliminary data.</text>
</comment>
<dbReference type="Gene3D" id="2.50.20.20">
    <property type="match status" value="1"/>
</dbReference>
<evidence type="ECO:0000313" key="2">
    <source>
        <dbReference type="Proteomes" id="UP001183809"/>
    </source>
</evidence>
<evidence type="ECO:0000313" key="1">
    <source>
        <dbReference type="EMBL" id="MDT0461813.1"/>
    </source>
</evidence>
<dbReference type="Proteomes" id="UP001183809">
    <property type="component" value="Unassembled WGS sequence"/>
</dbReference>